<dbReference type="PANTHER" id="PTHR22777">
    <property type="entry name" value="HEMOLYSIN-RELATED"/>
    <property type="match status" value="1"/>
</dbReference>
<keyword evidence="2" id="KW-0129">CBS domain</keyword>
<dbReference type="EMBL" id="JBBPBM010000038">
    <property type="protein sequence ID" value="KAK8527126.1"/>
    <property type="molecule type" value="Genomic_DNA"/>
</dbReference>
<keyword evidence="4" id="KW-1185">Reference proteome</keyword>
<gene>
    <name evidence="3" type="ORF">V6N12_054351</name>
</gene>
<evidence type="ECO:0000256" key="2">
    <source>
        <dbReference type="ARBA" id="ARBA00023122"/>
    </source>
</evidence>
<evidence type="ECO:0000256" key="1">
    <source>
        <dbReference type="ARBA" id="ARBA00022737"/>
    </source>
</evidence>
<keyword evidence="1" id="KW-0677">Repeat</keyword>
<evidence type="ECO:0000313" key="4">
    <source>
        <dbReference type="Proteomes" id="UP001472677"/>
    </source>
</evidence>
<dbReference type="PANTHER" id="PTHR22777:SF17">
    <property type="entry name" value="UPF0053 PROTEIN SLL0260"/>
    <property type="match status" value="1"/>
</dbReference>
<organism evidence="3 4">
    <name type="scientific">Hibiscus sabdariffa</name>
    <name type="common">roselle</name>
    <dbReference type="NCBI Taxonomy" id="183260"/>
    <lineage>
        <taxon>Eukaryota</taxon>
        <taxon>Viridiplantae</taxon>
        <taxon>Streptophyta</taxon>
        <taxon>Embryophyta</taxon>
        <taxon>Tracheophyta</taxon>
        <taxon>Spermatophyta</taxon>
        <taxon>Magnoliopsida</taxon>
        <taxon>eudicotyledons</taxon>
        <taxon>Gunneridae</taxon>
        <taxon>Pentapetalae</taxon>
        <taxon>rosids</taxon>
        <taxon>malvids</taxon>
        <taxon>Malvales</taxon>
        <taxon>Malvaceae</taxon>
        <taxon>Malvoideae</taxon>
        <taxon>Hibiscus</taxon>
    </lineage>
</organism>
<name>A0ABR2D2W5_9ROSI</name>
<sequence length="156" mass="17852">MELTICFADSMLVWNLLRQFHIRKLHVSVVLNEYGGTVGEEIQKTTGYIVMRAEGTFDVDVNTSIDKLSEDLSIKMQPNIMRLIVTLSNETETGFLHLQEMVINTSYIEDVVRFERINNEELLDATAVTLMISKIIKRRWSSDEGSNNVPQEEVKA</sequence>
<dbReference type="Gene3D" id="3.90.1280.20">
    <property type="match status" value="1"/>
</dbReference>
<comment type="caution">
    <text evidence="3">The sequence shown here is derived from an EMBL/GenBank/DDBJ whole genome shotgun (WGS) entry which is preliminary data.</text>
</comment>
<evidence type="ECO:0000313" key="3">
    <source>
        <dbReference type="EMBL" id="KAK8527126.1"/>
    </source>
</evidence>
<protein>
    <submittedName>
        <fullName evidence="3">Uncharacterized protein</fullName>
    </submittedName>
</protein>
<reference evidence="3 4" key="1">
    <citation type="journal article" date="2024" name="G3 (Bethesda)">
        <title>Genome assembly of Hibiscus sabdariffa L. provides insights into metabolisms of medicinal natural products.</title>
        <authorList>
            <person name="Kim T."/>
        </authorList>
    </citation>
    <scope>NUCLEOTIDE SEQUENCE [LARGE SCALE GENOMIC DNA]</scope>
    <source>
        <strain evidence="3">TK-2024</strain>
        <tissue evidence="3">Old leaves</tissue>
    </source>
</reference>
<dbReference type="Proteomes" id="UP001472677">
    <property type="component" value="Unassembled WGS sequence"/>
</dbReference>
<accession>A0ABR2D2W5</accession>
<proteinExistence type="predicted"/>